<evidence type="ECO:0000256" key="5">
    <source>
        <dbReference type="ARBA" id="ARBA00023242"/>
    </source>
</evidence>
<feature type="compositionally biased region" description="Basic and acidic residues" evidence="7">
    <location>
        <begin position="213"/>
        <end position="223"/>
    </location>
</feature>
<organism evidence="10">
    <name type="scientific">Aegilops tauschii</name>
    <name type="common">Tausch's goatgrass</name>
    <name type="synonym">Aegilops squarrosa</name>
    <dbReference type="NCBI Taxonomy" id="37682"/>
    <lineage>
        <taxon>Eukaryota</taxon>
        <taxon>Viridiplantae</taxon>
        <taxon>Streptophyta</taxon>
        <taxon>Embryophyta</taxon>
        <taxon>Tracheophyta</taxon>
        <taxon>Spermatophyta</taxon>
        <taxon>Magnoliopsida</taxon>
        <taxon>Liliopsida</taxon>
        <taxon>Poales</taxon>
        <taxon>Poaceae</taxon>
        <taxon>BOP clade</taxon>
        <taxon>Pooideae</taxon>
        <taxon>Triticodae</taxon>
        <taxon>Triticeae</taxon>
        <taxon>Triticinae</taxon>
        <taxon>Aegilops</taxon>
    </lineage>
</organism>
<dbReference type="InterPro" id="IPR013238">
    <property type="entry name" value="RNA_pol_III_Rbc25"/>
</dbReference>
<evidence type="ECO:0000256" key="2">
    <source>
        <dbReference type="ARBA" id="ARBA00009307"/>
    </source>
</evidence>
<dbReference type="InterPro" id="IPR012340">
    <property type="entry name" value="NA-bd_OB-fold"/>
</dbReference>
<comment type="similarity">
    <text evidence="2">Belongs to the eukaryotic RPB7/RPC8 RNA polymerase subunit family.</text>
</comment>
<dbReference type="Pfam" id="PF08292">
    <property type="entry name" value="RNA_pol_Rbc25"/>
    <property type="match status" value="1"/>
</dbReference>
<dbReference type="InterPro" id="IPR005576">
    <property type="entry name" value="Rpb7-like_N"/>
</dbReference>
<dbReference type="Pfam" id="PF03876">
    <property type="entry name" value="SHS2_Rpb7-N"/>
    <property type="match status" value="1"/>
</dbReference>
<evidence type="ECO:0000259" key="8">
    <source>
        <dbReference type="Pfam" id="PF03876"/>
    </source>
</evidence>
<dbReference type="GO" id="GO:0005666">
    <property type="term" value="C:RNA polymerase III complex"/>
    <property type="evidence" value="ECO:0007669"/>
    <property type="project" value="TreeGrafter"/>
</dbReference>
<keyword evidence="5 6" id="KW-0539">Nucleus</keyword>
<dbReference type="FunFam" id="2.40.50.140:FF:000259">
    <property type="entry name" value="RNA polymerase Rpb7 N-terminal domain-containing protein"/>
    <property type="match status" value="1"/>
</dbReference>
<dbReference type="GO" id="GO:0006384">
    <property type="term" value="P:transcription initiation at RNA polymerase III promoter"/>
    <property type="evidence" value="ECO:0007669"/>
    <property type="project" value="TreeGrafter"/>
</dbReference>
<dbReference type="PANTHER" id="PTHR12709">
    <property type="entry name" value="DNA-DIRECTED RNA POLYMERASE II, III"/>
    <property type="match status" value="1"/>
</dbReference>
<comment type="function">
    <text evidence="6">DNA-dependent RNA polymerase which catalyzes the transcription of DNA into RNA using the four ribonucleoside triphosphates as substrates.</text>
</comment>
<evidence type="ECO:0000259" key="9">
    <source>
        <dbReference type="Pfam" id="PF08292"/>
    </source>
</evidence>
<dbReference type="Gene3D" id="3.30.1490.120">
    <property type="entry name" value="RNA polymerase Rpb7-like, N-terminal domain"/>
    <property type="match status" value="1"/>
</dbReference>
<evidence type="ECO:0000256" key="7">
    <source>
        <dbReference type="SAM" id="MobiDB-lite"/>
    </source>
</evidence>
<feature type="domain" description="RNA polymerase Rpb7-like N-terminal" evidence="8">
    <location>
        <begin position="1"/>
        <end position="53"/>
    </location>
</feature>
<protein>
    <recommendedName>
        <fullName evidence="6">DNA-directed RNA polymerase subunit</fullName>
    </recommendedName>
</protein>
<comment type="subcellular location">
    <subcellularLocation>
        <location evidence="1 6">Nucleus</location>
    </subcellularLocation>
</comment>
<name>R7WEV3_AEGTA</name>
<feature type="region of interest" description="Disordered" evidence="7">
    <location>
        <begin position="179"/>
        <end position="223"/>
    </location>
</feature>
<dbReference type="EnsemblPlants" id="EMT18324">
    <property type="protein sequence ID" value="EMT18324"/>
    <property type="gene ID" value="F775_17213"/>
</dbReference>
<keyword evidence="4 6" id="KW-0804">Transcription</keyword>
<sequence length="223" mass="24809">MPPHLLNRPLVDAIKAELERLFLDKVVVVNLGLCVSVYDILAVEGGFIFPGEGCSTYKVSFRLLMFRPFIGEVLVGKISGYDEKGLQVSLDFFTDICIPGHLMQFGTVRGEDGRWALKTEDGDELHLDIDDEIRFLASSIKYPPIPVEQKEDDKPFAPMQINGSIKGDGLGLLAWWVAEEGEEEEEGEGDGDVCGNTNKQASKEEWSDFEVENIGHYETSHPS</sequence>
<proteinExistence type="inferred from homology"/>
<feature type="domain" description="RNA polymerase III subunit Rpc25" evidence="9">
    <location>
        <begin position="72"/>
        <end position="176"/>
    </location>
</feature>
<dbReference type="SUPFAM" id="SSF50249">
    <property type="entry name" value="Nucleic acid-binding proteins"/>
    <property type="match status" value="1"/>
</dbReference>
<dbReference type="InterPro" id="IPR036898">
    <property type="entry name" value="RNA_pol_Rpb7-like_N_sf"/>
</dbReference>
<evidence type="ECO:0000256" key="6">
    <source>
        <dbReference type="RuleBase" id="RU369086"/>
    </source>
</evidence>
<reference evidence="10" key="1">
    <citation type="submission" date="2015-06" db="UniProtKB">
        <authorList>
            <consortium name="EnsemblPlants"/>
        </authorList>
    </citation>
    <scope>IDENTIFICATION</scope>
</reference>
<dbReference type="AlphaFoldDB" id="R7WEV3"/>
<evidence type="ECO:0000256" key="4">
    <source>
        <dbReference type="ARBA" id="ARBA00023163"/>
    </source>
</evidence>
<dbReference type="SUPFAM" id="SSF88798">
    <property type="entry name" value="N-terminal, heterodimerisation domain of RBP7 (RpoE)"/>
    <property type="match status" value="1"/>
</dbReference>
<dbReference type="Gene3D" id="2.40.50.140">
    <property type="entry name" value="Nucleic acid-binding proteins"/>
    <property type="match status" value="1"/>
</dbReference>
<evidence type="ECO:0000313" key="10">
    <source>
        <dbReference type="EnsemblPlants" id="EMT18324"/>
    </source>
</evidence>
<feature type="compositionally biased region" description="Acidic residues" evidence="7">
    <location>
        <begin position="179"/>
        <end position="191"/>
    </location>
</feature>
<dbReference type="PANTHER" id="PTHR12709:SF1">
    <property type="entry name" value="DNA-DIRECTED RNA POLYMERASE III SUBUNIT RPC8"/>
    <property type="match status" value="1"/>
</dbReference>
<evidence type="ECO:0000256" key="1">
    <source>
        <dbReference type="ARBA" id="ARBA00004123"/>
    </source>
</evidence>
<dbReference type="InterPro" id="IPR045113">
    <property type="entry name" value="Rpb7-like"/>
</dbReference>
<accession>R7WEV3</accession>
<keyword evidence="3 6" id="KW-0240">DNA-directed RNA polymerase</keyword>
<evidence type="ECO:0000256" key="3">
    <source>
        <dbReference type="ARBA" id="ARBA00022478"/>
    </source>
</evidence>
<dbReference type="CDD" id="cd04330">
    <property type="entry name" value="RNAP_III_Rpc25_N"/>
    <property type="match status" value="1"/>
</dbReference>